<comment type="caution">
    <text evidence="11">The sequence shown here is derived from an EMBL/GenBank/DDBJ whole genome shotgun (WGS) entry which is preliminary data.</text>
</comment>
<dbReference type="Gene3D" id="3.40.50.1820">
    <property type="entry name" value="alpha/beta hydrolase"/>
    <property type="match status" value="1"/>
</dbReference>
<dbReference type="InterPro" id="IPR025483">
    <property type="entry name" value="Lipase_euk"/>
</dbReference>
<keyword evidence="12" id="KW-1185">Reference proteome</keyword>
<reference evidence="11" key="1">
    <citation type="submission" date="2021-02" db="EMBL/GenBank/DDBJ databases">
        <authorList>
            <person name="Dougan E. K."/>
            <person name="Rhodes N."/>
            <person name="Thang M."/>
            <person name="Chan C."/>
        </authorList>
    </citation>
    <scope>NUCLEOTIDE SEQUENCE</scope>
</reference>
<proteinExistence type="inferred from homology"/>
<feature type="active site" description="Charge relay system" evidence="8">
    <location>
        <position position="362"/>
    </location>
</feature>
<keyword evidence="3 7" id="KW-0378">Hydrolase</keyword>
<organism evidence="11 12">
    <name type="scientific">Symbiodinium natans</name>
    <dbReference type="NCBI Taxonomy" id="878477"/>
    <lineage>
        <taxon>Eukaryota</taxon>
        <taxon>Sar</taxon>
        <taxon>Alveolata</taxon>
        <taxon>Dinophyceae</taxon>
        <taxon>Suessiales</taxon>
        <taxon>Symbiodiniaceae</taxon>
        <taxon>Symbiodinium</taxon>
    </lineage>
</organism>
<evidence type="ECO:0000256" key="1">
    <source>
        <dbReference type="ARBA" id="ARBA00010701"/>
    </source>
</evidence>
<comment type="similarity">
    <text evidence="1 7">Belongs to the AB hydrolase superfamily. Lipase family.</text>
</comment>
<keyword evidence="6" id="KW-0325">Glycoprotein</keyword>
<dbReference type="Pfam" id="PF04083">
    <property type="entry name" value="Abhydro_lipase"/>
    <property type="match status" value="1"/>
</dbReference>
<keyword evidence="5" id="KW-0443">Lipid metabolism</keyword>
<keyword evidence="2 9" id="KW-0732">Signal</keyword>
<dbReference type="SUPFAM" id="SSF53474">
    <property type="entry name" value="alpha/beta-Hydrolases"/>
    <property type="match status" value="1"/>
</dbReference>
<feature type="domain" description="Partial AB-hydrolase lipase" evidence="10">
    <location>
        <begin position="30"/>
        <end position="83"/>
    </location>
</feature>
<evidence type="ECO:0000256" key="2">
    <source>
        <dbReference type="ARBA" id="ARBA00022729"/>
    </source>
</evidence>
<dbReference type="AlphaFoldDB" id="A0A812J306"/>
<evidence type="ECO:0000256" key="8">
    <source>
        <dbReference type="PIRSR" id="PIRSR000862-1"/>
    </source>
</evidence>
<dbReference type="GO" id="GO:0016788">
    <property type="term" value="F:hydrolase activity, acting on ester bonds"/>
    <property type="evidence" value="ECO:0007669"/>
    <property type="project" value="InterPro"/>
</dbReference>
<dbReference type="PANTHER" id="PTHR11005">
    <property type="entry name" value="LYSOSOMAL ACID LIPASE-RELATED"/>
    <property type="match status" value="1"/>
</dbReference>
<dbReference type="OrthoDB" id="8040642at2759"/>
<evidence type="ECO:0000313" key="11">
    <source>
        <dbReference type="EMBL" id="CAE7194270.1"/>
    </source>
</evidence>
<gene>
    <name evidence="11" type="primary">Lipf</name>
    <name evidence="11" type="ORF">SNAT2548_LOCUS5298</name>
</gene>
<dbReference type="EMBL" id="CAJNDS010000337">
    <property type="protein sequence ID" value="CAE7194270.1"/>
    <property type="molecule type" value="Genomic_DNA"/>
</dbReference>
<evidence type="ECO:0000256" key="5">
    <source>
        <dbReference type="ARBA" id="ARBA00023098"/>
    </source>
</evidence>
<evidence type="ECO:0000256" key="9">
    <source>
        <dbReference type="SAM" id="SignalP"/>
    </source>
</evidence>
<dbReference type="Proteomes" id="UP000604046">
    <property type="component" value="Unassembled WGS sequence"/>
</dbReference>
<evidence type="ECO:0000313" key="12">
    <source>
        <dbReference type="Proteomes" id="UP000604046"/>
    </source>
</evidence>
<evidence type="ECO:0000256" key="6">
    <source>
        <dbReference type="ARBA" id="ARBA00023180"/>
    </source>
</evidence>
<evidence type="ECO:0000256" key="7">
    <source>
        <dbReference type="PIRNR" id="PIRNR000862"/>
    </source>
</evidence>
<feature type="active site" description="Nucleophile" evidence="8">
    <location>
        <position position="160"/>
    </location>
</feature>
<dbReference type="InterPro" id="IPR006693">
    <property type="entry name" value="AB_hydrolase_lipase"/>
</dbReference>
<feature type="signal peptide" evidence="9">
    <location>
        <begin position="1"/>
        <end position="18"/>
    </location>
</feature>
<evidence type="ECO:0000259" key="10">
    <source>
        <dbReference type="Pfam" id="PF04083"/>
    </source>
</evidence>
<feature type="chain" id="PRO_5032706338" description="Lipase" evidence="9">
    <location>
        <begin position="19"/>
        <end position="393"/>
    </location>
</feature>
<feature type="active site" description="Charge relay system" evidence="8">
    <location>
        <position position="330"/>
    </location>
</feature>
<evidence type="ECO:0000256" key="4">
    <source>
        <dbReference type="ARBA" id="ARBA00022963"/>
    </source>
</evidence>
<accession>A0A812J306</accession>
<evidence type="ECO:0000256" key="3">
    <source>
        <dbReference type="ARBA" id="ARBA00022801"/>
    </source>
</evidence>
<sequence length="393" mass="44353">MIPLGALVLCWAAGKSLAEPMPVIKNSDTIEEYLSRYGISVEEHFVHTDDGYILRAFRLPRPSSPVVLLQHGILASAWCWLVNTVDKSLAILLWQMGYDVWLPNSRGNTFSRNHTTLKPFLNKEFWNFTFDEMATFDVVANVRYVLNVSSQQKLTFIGWSQGTTQMFIAAQAQHKEYLDMHVNLFVALSPVSYLKHQTSTLLAVAKDFRLGQILEYAFPYDVFTWSELPTIGSLLCKVTFGKLCTLTIDVVCGSSPHDSEKAIANLAAHFPAGTSVKDFDHYEQFLISDRFGRFDYGRAENVKHYGVPDPPSYNVSAIGMPLALFRGSADTLADPLDVHHLSNDLKDNENVVFSKEYAGYSHVTWMVGVDDEWILDLKNLLEVFNPIMPRIIV</sequence>
<dbReference type="FunFam" id="3.40.50.1820:FF:000057">
    <property type="entry name" value="Lipase"/>
    <property type="match status" value="1"/>
</dbReference>
<dbReference type="PIRSF" id="PIRSF000862">
    <property type="entry name" value="Steryl_ester_lip"/>
    <property type="match status" value="1"/>
</dbReference>
<dbReference type="GO" id="GO:0016042">
    <property type="term" value="P:lipid catabolic process"/>
    <property type="evidence" value="ECO:0007669"/>
    <property type="project" value="UniProtKB-KW"/>
</dbReference>
<name>A0A812J306_9DINO</name>
<keyword evidence="4 7" id="KW-0442">Lipid degradation</keyword>
<dbReference type="InterPro" id="IPR029058">
    <property type="entry name" value="AB_hydrolase_fold"/>
</dbReference>
<protein>
    <recommendedName>
        <fullName evidence="7">Lipase</fullName>
    </recommendedName>
</protein>